<protein>
    <submittedName>
        <fullName evidence="1">Uncharacterized protein</fullName>
    </submittedName>
</protein>
<comment type="caution">
    <text evidence="1">The sequence shown here is derived from an EMBL/GenBank/DDBJ whole genome shotgun (WGS) entry which is preliminary data.</text>
</comment>
<dbReference type="Gene3D" id="1.25.10.10">
    <property type="entry name" value="Leucine-rich Repeat Variant"/>
    <property type="match status" value="1"/>
</dbReference>
<keyword evidence="2" id="KW-1185">Reference proteome</keyword>
<gene>
    <name evidence="1" type="ORF">F3Y22_tig00112205pilonHSYRG00024</name>
</gene>
<proteinExistence type="predicted"/>
<dbReference type="PANTHER" id="PTHR46168:SF12">
    <property type="entry name" value="ARMADILLO REPEAT ONLY 4-LIKE PROTEIN"/>
    <property type="match status" value="1"/>
</dbReference>
<evidence type="ECO:0000313" key="2">
    <source>
        <dbReference type="Proteomes" id="UP000436088"/>
    </source>
</evidence>
<dbReference type="EMBL" id="VEPZ02001515">
    <property type="protein sequence ID" value="KAE8670187.1"/>
    <property type="molecule type" value="Genomic_DNA"/>
</dbReference>
<dbReference type="PANTHER" id="PTHR46168">
    <property type="entry name" value="ARMADILLO REPEAT ONLY 4"/>
    <property type="match status" value="1"/>
</dbReference>
<dbReference type="InterPro" id="IPR011989">
    <property type="entry name" value="ARM-like"/>
</dbReference>
<name>A0A6A2YBV1_HIBSY</name>
<evidence type="ECO:0000313" key="1">
    <source>
        <dbReference type="EMBL" id="KAE8670187.1"/>
    </source>
</evidence>
<accession>A0A6A2YBV1</accession>
<dbReference type="AlphaFoldDB" id="A0A6A2YBV1"/>
<dbReference type="Proteomes" id="UP000436088">
    <property type="component" value="Unassembled WGS sequence"/>
</dbReference>
<dbReference type="SUPFAM" id="SSF48371">
    <property type="entry name" value="ARM repeat"/>
    <property type="match status" value="1"/>
</dbReference>
<dbReference type="InterPro" id="IPR016024">
    <property type="entry name" value="ARM-type_fold"/>
</dbReference>
<sequence length="305" mass="34216">MSFLPKTLPLFIYAAKKPLYLRPFKVNSYSTSLDDCIANFKWLLTLYDERIIASLPPFTACNPMFLVIWHCIPAVQMESRLLGDGACSYAQIAAADALCTLSLTNEPVILEKIMTHIVHLLKNAPIEVQIQAVELVTEMAEVYDATKYDSVDGNVIFPLVTILSSKTVIDESEVNLPKPKLERRYVEALWMVAARSKTNCRTTRKTKTTVGLPKLVGTEWGRLRYYCLMIIMEITAFAESDINFLCTVFKTNALSTKAAVDQLLRVTKESNNHIVQIPAIRSISSLARIFQSGETQIIFSLVPVT</sequence>
<organism evidence="1 2">
    <name type="scientific">Hibiscus syriacus</name>
    <name type="common">Rose of Sharon</name>
    <dbReference type="NCBI Taxonomy" id="106335"/>
    <lineage>
        <taxon>Eukaryota</taxon>
        <taxon>Viridiplantae</taxon>
        <taxon>Streptophyta</taxon>
        <taxon>Embryophyta</taxon>
        <taxon>Tracheophyta</taxon>
        <taxon>Spermatophyta</taxon>
        <taxon>Magnoliopsida</taxon>
        <taxon>eudicotyledons</taxon>
        <taxon>Gunneridae</taxon>
        <taxon>Pentapetalae</taxon>
        <taxon>rosids</taxon>
        <taxon>malvids</taxon>
        <taxon>Malvales</taxon>
        <taxon>Malvaceae</taxon>
        <taxon>Malvoideae</taxon>
        <taxon>Hibiscus</taxon>
    </lineage>
</organism>
<reference evidence="1" key="1">
    <citation type="submission" date="2019-09" db="EMBL/GenBank/DDBJ databases">
        <title>Draft genome information of white flower Hibiscus syriacus.</title>
        <authorList>
            <person name="Kim Y.-M."/>
        </authorList>
    </citation>
    <scope>NUCLEOTIDE SEQUENCE [LARGE SCALE GENOMIC DNA]</scope>
    <source>
        <strain evidence="1">YM2019G1</strain>
    </source>
</reference>